<dbReference type="Proteomes" id="UP001215280">
    <property type="component" value="Unassembled WGS sequence"/>
</dbReference>
<dbReference type="AlphaFoldDB" id="A0AAD7JKN9"/>
<reference evidence="2" key="1">
    <citation type="submission" date="2023-03" db="EMBL/GenBank/DDBJ databases">
        <title>Massive genome expansion in bonnet fungi (Mycena s.s.) driven by repeated elements and novel gene families across ecological guilds.</title>
        <authorList>
            <consortium name="Lawrence Berkeley National Laboratory"/>
            <person name="Harder C.B."/>
            <person name="Miyauchi S."/>
            <person name="Viragh M."/>
            <person name="Kuo A."/>
            <person name="Thoen E."/>
            <person name="Andreopoulos B."/>
            <person name="Lu D."/>
            <person name="Skrede I."/>
            <person name="Drula E."/>
            <person name="Henrissat B."/>
            <person name="Morin E."/>
            <person name="Kohler A."/>
            <person name="Barry K."/>
            <person name="LaButti K."/>
            <person name="Morin E."/>
            <person name="Salamov A."/>
            <person name="Lipzen A."/>
            <person name="Mereny Z."/>
            <person name="Hegedus B."/>
            <person name="Baldrian P."/>
            <person name="Stursova M."/>
            <person name="Weitz H."/>
            <person name="Taylor A."/>
            <person name="Grigoriev I.V."/>
            <person name="Nagy L.G."/>
            <person name="Martin F."/>
            <person name="Kauserud H."/>
        </authorList>
    </citation>
    <scope>NUCLEOTIDE SEQUENCE</scope>
    <source>
        <strain evidence="2">CBHHK188m</strain>
    </source>
</reference>
<comment type="caution">
    <text evidence="2">The sequence shown here is derived from an EMBL/GenBank/DDBJ whole genome shotgun (WGS) entry which is preliminary data.</text>
</comment>
<dbReference type="PRINTS" id="PR00853">
    <property type="entry name" value="XPGRADSUPER"/>
</dbReference>
<proteinExistence type="predicted"/>
<dbReference type="InterPro" id="IPR006084">
    <property type="entry name" value="XPG/Rad2"/>
</dbReference>
<dbReference type="Pfam" id="PF00867">
    <property type="entry name" value="XPG_I"/>
    <property type="match status" value="1"/>
</dbReference>
<name>A0AAD7JKN9_9AGAR</name>
<dbReference type="SUPFAM" id="SSF47807">
    <property type="entry name" value="5' to 3' exonuclease, C-terminal subdomain"/>
    <property type="match status" value="1"/>
</dbReference>
<evidence type="ECO:0000313" key="2">
    <source>
        <dbReference type="EMBL" id="KAJ7765936.1"/>
    </source>
</evidence>
<dbReference type="SUPFAM" id="SSF88723">
    <property type="entry name" value="PIN domain-like"/>
    <property type="match status" value="1"/>
</dbReference>
<dbReference type="PANTHER" id="PTHR11081">
    <property type="entry name" value="FLAP ENDONUCLEASE FAMILY MEMBER"/>
    <property type="match status" value="1"/>
</dbReference>
<dbReference type="InterPro" id="IPR006086">
    <property type="entry name" value="XPG-I_dom"/>
</dbReference>
<gene>
    <name evidence="2" type="ORF">DFH07DRAFT_737395</name>
</gene>
<dbReference type="GO" id="GO:0017108">
    <property type="term" value="F:5'-flap endonuclease activity"/>
    <property type="evidence" value="ECO:0007669"/>
    <property type="project" value="TreeGrafter"/>
</dbReference>
<organism evidence="2 3">
    <name type="scientific">Mycena maculata</name>
    <dbReference type="NCBI Taxonomy" id="230809"/>
    <lineage>
        <taxon>Eukaryota</taxon>
        <taxon>Fungi</taxon>
        <taxon>Dikarya</taxon>
        <taxon>Basidiomycota</taxon>
        <taxon>Agaricomycotina</taxon>
        <taxon>Agaricomycetes</taxon>
        <taxon>Agaricomycetidae</taxon>
        <taxon>Agaricales</taxon>
        <taxon>Marasmiineae</taxon>
        <taxon>Mycenaceae</taxon>
        <taxon>Mycena</taxon>
    </lineage>
</organism>
<dbReference type="PANTHER" id="PTHR11081:SF75">
    <property type="entry name" value="ENDONUCLEASE, PUTATIVE (AFU_ORTHOLOGUE AFUA_3G13260)-RELATED"/>
    <property type="match status" value="1"/>
</dbReference>
<accession>A0AAD7JKN9</accession>
<evidence type="ECO:0000313" key="3">
    <source>
        <dbReference type="Proteomes" id="UP001215280"/>
    </source>
</evidence>
<sequence length="352" mass="39146">MGVPKLWEILGPAAEPRSLLNLATIEGFQRKSQGRRTLTIGVDIRQAGGVLNITASLMLEKLFYQLSNFLLAPITFVFIFDGPGRPSVKRGTQVIHRQAEFMQYLKAMIVNFGFHYYEASPSEAELAELNSHGEIDAIITEDSDAFIFGAECLIKSSRSSVQHISMIYTQDSIESTEGVTLGKNDMFLCALLLGGDYHAGVSGAGIMITQTLAAQGFGERLVNILRSYKGSELEVHLSSWRDDLRQELRHNLSGTLNKRHPKLADNIPETFPSRSVSELYLNPLTSRSPQFLGPMPDISSWMPREPNIPAITAFCCSRFGWNGEYLLKKFNTNLWPGVAFKLISSVSLSFVF</sequence>
<dbReference type="InterPro" id="IPR029060">
    <property type="entry name" value="PIN-like_dom_sf"/>
</dbReference>
<dbReference type="EMBL" id="JARJLG010000034">
    <property type="protein sequence ID" value="KAJ7765936.1"/>
    <property type="molecule type" value="Genomic_DNA"/>
</dbReference>
<keyword evidence="3" id="KW-1185">Reference proteome</keyword>
<dbReference type="InterPro" id="IPR036279">
    <property type="entry name" value="5-3_exonuclease_C_sf"/>
</dbReference>
<dbReference type="GO" id="GO:0006281">
    <property type="term" value="P:DNA repair"/>
    <property type="evidence" value="ECO:0007669"/>
    <property type="project" value="UniProtKB-ARBA"/>
</dbReference>
<evidence type="ECO:0000259" key="1">
    <source>
        <dbReference type="SMART" id="SM00484"/>
    </source>
</evidence>
<protein>
    <submittedName>
        <fullName evidence="2">PIN domain-like protein</fullName>
    </submittedName>
</protein>
<dbReference type="SMART" id="SM00484">
    <property type="entry name" value="XPGI"/>
    <property type="match status" value="1"/>
</dbReference>
<dbReference type="Gene3D" id="3.40.50.1010">
    <property type="entry name" value="5'-nuclease"/>
    <property type="match status" value="2"/>
</dbReference>
<feature type="domain" description="XPG-I" evidence="1">
    <location>
        <begin position="110"/>
        <end position="179"/>
    </location>
</feature>
<dbReference type="CDD" id="cd09870">
    <property type="entry name" value="PIN_YEN1"/>
    <property type="match status" value="1"/>
</dbReference>